<keyword evidence="4" id="KW-1185">Reference proteome</keyword>
<dbReference type="PROSITE" id="PS51534">
    <property type="entry name" value="SEFIR"/>
    <property type="match status" value="1"/>
</dbReference>
<dbReference type="EMBL" id="VMNW02000016">
    <property type="protein sequence ID" value="KAA9161625.1"/>
    <property type="molecule type" value="Genomic_DNA"/>
</dbReference>
<dbReference type="RefSeq" id="WP_144746018.1">
    <property type="nucleotide sequence ID" value="NZ_VMNW02000016.1"/>
</dbReference>
<name>A0A5N0V6I3_9PSEU</name>
<proteinExistence type="predicted"/>
<organism evidence="3 4">
    <name type="scientific">Amycolatopsis acidicola</name>
    <dbReference type="NCBI Taxonomy" id="2596893"/>
    <lineage>
        <taxon>Bacteria</taxon>
        <taxon>Bacillati</taxon>
        <taxon>Actinomycetota</taxon>
        <taxon>Actinomycetes</taxon>
        <taxon>Pseudonocardiales</taxon>
        <taxon>Pseudonocardiaceae</taxon>
        <taxon>Amycolatopsis</taxon>
    </lineage>
</organism>
<accession>A0A5N0V6I3</accession>
<feature type="region of interest" description="Disordered" evidence="1">
    <location>
        <begin position="93"/>
        <end position="115"/>
    </location>
</feature>
<gene>
    <name evidence="3" type="ORF">FPZ12_014045</name>
</gene>
<feature type="domain" description="SEFIR" evidence="2">
    <location>
        <begin position="1"/>
        <end position="115"/>
    </location>
</feature>
<evidence type="ECO:0000313" key="4">
    <source>
        <dbReference type="Proteomes" id="UP000319769"/>
    </source>
</evidence>
<reference evidence="3" key="1">
    <citation type="submission" date="2019-09" db="EMBL/GenBank/DDBJ databases">
        <authorList>
            <person name="Teo W.F.A."/>
            <person name="Duangmal K."/>
        </authorList>
    </citation>
    <scope>NUCLEOTIDE SEQUENCE [LARGE SCALE GENOMIC DNA]</scope>
    <source>
        <strain evidence="3">K81G1</strain>
    </source>
</reference>
<dbReference type="SUPFAM" id="SSF52200">
    <property type="entry name" value="Toll/Interleukin receptor TIR domain"/>
    <property type="match status" value="1"/>
</dbReference>
<comment type="caution">
    <text evidence="3">The sequence shown here is derived from an EMBL/GenBank/DDBJ whole genome shotgun (WGS) entry which is preliminary data.</text>
</comment>
<sequence>MRVFVSYTHDDDRHRQDVHEFAEFLVAQGIETDLDSWTGTSRQDWHVWATKHMSDADFVLVVASTGYRAMGDGLGPAGQNRGGQSEAAFLRDRLQVTGPRGPRGSCRRAAWSQRG</sequence>
<evidence type="ECO:0000313" key="3">
    <source>
        <dbReference type="EMBL" id="KAA9161625.1"/>
    </source>
</evidence>
<dbReference type="InterPro" id="IPR035897">
    <property type="entry name" value="Toll_tir_struct_dom_sf"/>
</dbReference>
<dbReference type="InterPro" id="IPR013568">
    <property type="entry name" value="SEFIR_dom"/>
</dbReference>
<evidence type="ECO:0000256" key="1">
    <source>
        <dbReference type="SAM" id="MobiDB-lite"/>
    </source>
</evidence>
<dbReference type="AlphaFoldDB" id="A0A5N0V6I3"/>
<evidence type="ECO:0000259" key="2">
    <source>
        <dbReference type="PROSITE" id="PS51534"/>
    </source>
</evidence>
<dbReference type="Pfam" id="PF08357">
    <property type="entry name" value="SEFIR"/>
    <property type="match status" value="1"/>
</dbReference>
<dbReference type="Proteomes" id="UP000319769">
    <property type="component" value="Unassembled WGS sequence"/>
</dbReference>
<dbReference type="Gene3D" id="3.40.50.11530">
    <property type="match status" value="1"/>
</dbReference>
<protein>
    <submittedName>
        <fullName evidence="3">TIR domain-containing protein</fullName>
    </submittedName>
</protein>
<dbReference type="OrthoDB" id="3365840at2"/>